<evidence type="ECO:0000313" key="7">
    <source>
        <dbReference type="Proteomes" id="UP001153737"/>
    </source>
</evidence>
<dbReference type="PROSITE" id="PS50016">
    <property type="entry name" value="ZF_PHD_2"/>
    <property type="match status" value="2"/>
</dbReference>
<evidence type="ECO:0000256" key="4">
    <source>
        <dbReference type="PROSITE-ProRule" id="PRU00146"/>
    </source>
</evidence>
<dbReference type="InterPro" id="IPR013083">
    <property type="entry name" value="Znf_RING/FYVE/PHD"/>
</dbReference>
<reference evidence="6" key="2">
    <citation type="submission" date="2022-10" db="EMBL/GenBank/DDBJ databases">
        <authorList>
            <consortium name="ENA_rothamsted_submissions"/>
            <consortium name="culmorum"/>
            <person name="King R."/>
        </authorList>
    </citation>
    <scope>NUCLEOTIDE SEQUENCE</scope>
</reference>
<proteinExistence type="predicted"/>
<dbReference type="EMBL" id="OU896717">
    <property type="protein sequence ID" value="CAG9814674.1"/>
    <property type="molecule type" value="Genomic_DNA"/>
</dbReference>
<dbReference type="SUPFAM" id="SSF52980">
    <property type="entry name" value="Restriction endonuclease-like"/>
    <property type="match status" value="1"/>
</dbReference>
<accession>A0A9N9SCQ9</accession>
<dbReference type="PANTHER" id="PTHR46609">
    <property type="entry name" value="EXONUCLEASE, PHAGE-TYPE/RECB, C-TERMINAL DOMAIN-CONTAINING PROTEIN"/>
    <property type="match status" value="1"/>
</dbReference>
<dbReference type="InterPro" id="IPR011335">
    <property type="entry name" value="Restrct_endonuc-II-like"/>
</dbReference>
<dbReference type="Gene3D" id="3.30.40.10">
    <property type="entry name" value="Zinc/RING finger domain, C3HC4 (zinc finger)"/>
    <property type="match status" value="3"/>
</dbReference>
<evidence type="ECO:0000256" key="3">
    <source>
        <dbReference type="ARBA" id="ARBA00022833"/>
    </source>
</evidence>
<dbReference type="Proteomes" id="UP001153737">
    <property type="component" value="Chromosome 11"/>
</dbReference>
<dbReference type="Gene3D" id="3.90.320.10">
    <property type="match status" value="1"/>
</dbReference>
<keyword evidence="1" id="KW-0479">Metal-binding</keyword>
<evidence type="ECO:0000259" key="5">
    <source>
        <dbReference type="PROSITE" id="PS50016"/>
    </source>
</evidence>
<keyword evidence="2 4" id="KW-0863">Zinc-finger</keyword>
<dbReference type="InterPro" id="IPR011604">
    <property type="entry name" value="PDDEXK-like_dom_sf"/>
</dbReference>
<dbReference type="SUPFAM" id="SSF57903">
    <property type="entry name" value="FYVE/PHD zinc finger"/>
    <property type="match status" value="3"/>
</dbReference>
<feature type="domain" description="PHD-type" evidence="5">
    <location>
        <begin position="206"/>
        <end position="259"/>
    </location>
</feature>
<dbReference type="GO" id="GO:0006281">
    <property type="term" value="P:DNA repair"/>
    <property type="evidence" value="ECO:0007669"/>
    <property type="project" value="UniProtKB-ARBA"/>
</dbReference>
<protein>
    <recommendedName>
        <fullName evidence="5">PHD-type domain-containing protein</fullName>
    </recommendedName>
</protein>
<dbReference type="Pfam" id="PF09588">
    <property type="entry name" value="YqaJ"/>
    <property type="match status" value="1"/>
</dbReference>
<keyword evidence="7" id="KW-1185">Reference proteome</keyword>
<dbReference type="PANTHER" id="PTHR46609:SF8">
    <property type="entry name" value="YQAJ VIRAL RECOMBINASE DOMAIN-CONTAINING PROTEIN"/>
    <property type="match status" value="1"/>
</dbReference>
<evidence type="ECO:0000313" key="6">
    <source>
        <dbReference type="EMBL" id="CAG9814674.1"/>
    </source>
</evidence>
<dbReference type="GO" id="GO:0008270">
    <property type="term" value="F:zinc ion binding"/>
    <property type="evidence" value="ECO:0007669"/>
    <property type="project" value="UniProtKB-KW"/>
</dbReference>
<gene>
    <name evidence="6" type="ORF">PHAECO_LOCUS2452</name>
</gene>
<evidence type="ECO:0000256" key="2">
    <source>
        <dbReference type="ARBA" id="ARBA00022771"/>
    </source>
</evidence>
<dbReference type="InterPro" id="IPR001965">
    <property type="entry name" value="Znf_PHD"/>
</dbReference>
<feature type="domain" description="PHD-type" evidence="5">
    <location>
        <begin position="268"/>
        <end position="320"/>
    </location>
</feature>
<dbReference type="OrthoDB" id="6778619at2759"/>
<evidence type="ECO:0000256" key="1">
    <source>
        <dbReference type="ARBA" id="ARBA00022723"/>
    </source>
</evidence>
<dbReference type="CDD" id="cd22343">
    <property type="entry name" value="PDDEXK_lambda_exonuclease-like"/>
    <property type="match status" value="1"/>
</dbReference>
<dbReference type="InterPro" id="IPR019080">
    <property type="entry name" value="YqaJ_viral_recombinase"/>
</dbReference>
<dbReference type="AlphaFoldDB" id="A0A9N9SCQ9"/>
<dbReference type="InterPro" id="IPR051703">
    <property type="entry name" value="NF-kappa-B_Signaling_Reg"/>
</dbReference>
<organism evidence="6 7">
    <name type="scientific">Phaedon cochleariae</name>
    <name type="common">Mustard beetle</name>
    <dbReference type="NCBI Taxonomy" id="80249"/>
    <lineage>
        <taxon>Eukaryota</taxon>
        <taxon>Metazoa</taxon>
        <taxon>Ecdysozoa</taxon>
        <taxon>Arthropoda</taxon>
        <taxon>Hexapoda</taxon>
        <taxon>Insecta</taxon>
        <taxon>Pterygota</taxon>
        <taxon>Neoptera</taxon>
        <taxon>Endopterygota</taxon>
        <taxon>Coleoptera</taxon>
        <taxon>Polyphaga</taxon>
        <taxon>Cucujiformia</taxon>
        <taxon>Chrysomeloidea</taxon>
        <taxon>Chrysomelidae</taxon>
        <taxon>Chrysomelinae</taxon>
        <taxon>Chrysomelini</taxon>
        <taxon>Phaedon</taxon>
    </lineage>
</organism>
<name>A0A9N9SCQ9_PHACE</name>
<dbReference type="CDD" id="cd15517">
    <property type="entry name" value="PHD_TCF19_like"/>
    <property type="match status" value="3"/>
</dbReference>
<dbReference type="InterPro" id="IPR019787">
    <property type="entry name" value="Znf_PHD-finger"/>
</dbReference>
<keyword evidence="3" id="KW-0862">Zinc</keyword>
<sequence>MAIILKNQYLCKNVDASLRSLLSLVEKDKINRDTQFVECNSIHNDIDIKYEYDDKQTGLHKMSTFYKHFLKIFMEISVLTDSVEGNNIYHSKTVVDIILLKYMPFCSLWTGIILKYKITFLKKSRENVLALFKEWKLNIPKTRLTKQPSIKIKDPASEHIAEETWKKRGNVLPTHFSGNYLKRFASQDSRMETEIVKNNVTEETIQEKCIYCGYGQLDVTADWVACDSCNRWLHLNCDPYSTDKTYGNSIYICESCKSDRLQSKENDKNKCLHCNLSQLDVTADWVCCDGCDKWLHLKCDPSSSDKTYSGSYYCESCTVHKQLLLEDTINCSKCLYCGLGQLDETAEWVSCDKCNGWVHKACDRRTKEPNFSTDSYHCKNCSIKEFKMKCQEFLVKLENGSNSHDRDEIEANTRGQRKCARWFAERKIRLTASNFGRICKCKSDSGRIKIVKELITQGNRRNVAMKHGIKYEKTALDEYLSQNGYQHIESGLIVHKTFPFLAGSPDGLLGVDGTIEIKCPFKIKNKHPDNAFTELDYMYNDGTLKLTSKHYYQIQDDNLIVSTFPHNTSFDEECTTREIIIQDVRLQEPIIINKNIMEGSFLLNENFRTITTEYNAAEGTNNNYYYFSTQVENPQENIGDKNDVGTDTQVENAVTTTMPTSEEETDYSIIKENITKDDSAHNSDDPITKLEEATIEADSALHKTYTTQDDERKHSD</sequence>
<reference evidence="6" key="1">
    <citation type="submission" date="2022-01" db="EMBL/GenBank/DDBJ databases">
        <authorList>
            <person name="King R."/>
        </authorList>
    </citation>
    <scope>NUCLEOTIDE SEQUENCE</scope>
</reference>
<dbReference type="SMART" id="SM00249">
    <property type="entry name" value="PHD"/>
    <property type="match status" value="3"/>
</dbReference>
<dbReference type="InterPro" id="IPR011011">
    <property type="entry name" value="Znf_FYVE_PHD"/>
</dbReference>